<dbReference type="EMBL" id="BAABDC010000008">
    <property type="protein sequence ID" value="GAA3717760.1"/>
    <property type="molecule type" value="Genomic_DNA"/>
</dbReference>
<evidence type="ECO:0008006" key="4">
    <source>
        <dbReference type="Google" id="ProtNLM"/>
    </source>
</evidence>
<feature type="signal peptide" evidence="1">
    <location>
        <begin position="1"/>
        <end position="24"/>
    </location>
</feature>
<dbReference type="PROSITE" id="PS51257">
    <property type="entry name" value="PROKAR_LIPOPROTEIN"/>
    <property type="match status" value="1"/>
</dbReference>
<feature type="chain" id="PRO_5045431742" description="Lipoprotein" evidence="1">
    <location>
        <begin position="25"/>
        <end position="157"/>
    </location>
</feature>
<dbReference type="Proteomes" id="UP001501468">
    <property type="component" value="Unassembled WGS sequence"/>
</dbReference>
<gene>
    <name evidence="2" type="ORF">GCM10022399_37890</name>
</gene>
<protein>
    <recommendedName>
        <fullName evidence="4">Lipoprotein</fullName>
    </recommendedName>
</protein>
<organism evidence="2 3">
    <name type="scientific">Terrabacter ginsenosidimutans</name>
    <dbReference type="NCBI Taxonomy" id="490575"/>
    <lineage>
        <taxon>Bacteria</taxon>
        <taxon>Bacillati</taxon>
        <taxon>Actinomycetota</taxon>
        <taxon>Actinomycetes</taxon>
        <taxon>Micrococcales</taxon>
        <taxon>Intrasporangiaceae</taxon>
        <taxon>Terrabacter</taxon>
    </lineage>
</organism>
<proteinExistence type="predicted"/>
<evidence type="ECO:0000313" key="3">
    <source>
        <dbReference type="Proteomes" id="UP001501468"/>
    </source>
</evidence>
<keyword evidence="3" id="KW-1185">Reference proteome</keyword>
<reference evidence="3" key="1">
    <citation type="journal article" date="2019" name="Int. J. Syst. Evol. Microbiol.">
        <title>The Global Catalogue of Microorganisms (GCM) 10K type strain sequencing project: providing services to taxonomists for standard genome sequencing and annotation.</title>
        <authorList>
            <consortium name="The Broad Institute Genomics Platform"/>
            <consortium name="The Broad Institute Genome Sequencing Center for Infectious Disease"/>
            <person name="Wu L."/>
            <person name="Ma J."/>
        </authorList>
    </citation>
    <scope>NUCLEOTIDE SEQUENCE [LARGE SCALE GENOMIC DNA]</scope>
    <source>
        <strain evidence="3">JCM 17125</strain>
    </source>
</reference>
<keyword evidence="1" id="KW-0732">Signal</keyword>
<evidence type="ECO:0000256" key="1">
    <source>
        <dbReference type="SAM" id="SignalP"/>
    </source>
</evidence>
<accession>A0ABP7EDR7</accession>
<name>A0ABP7EDR7_9MICO</name>
<sequence length="157" mass="15956">MQGRGRRLAVAAVAAAVAATVGLAACTNTDAADQKVVDRLFALDVLTVPRGGSELSRTSAKGGGNQAIRNSSTATVVYATTHAPAEVGQAFHSRFDSRWRFVDNRGGPPGGWQGNGALVSDAGTVANVLARRVTPGDKAPASSQSVVTVTVSATRPA</sequence>
<comment type="caution">
    <text evidence="2">The sequence shown here is derived from an EMBL/GenBank/DDBJ whole genome shotgun (WGS) entry which is preliminary data.</text>
</comment>
<evidence type="ECO:0000313" key="2">
    <source>
        <dbReference type="EMBL" id="GAA3717760.1"/>
    </source>
</evidence>